<accession>A0AAW0MJA8</accession>
<keyword evidence="3" id="KW-0333">Golgi apparatus</keyword>
<dbReference type="GO" id="GO:0071555">
    <property type="term" value="P:cell wall organization"/>
    <property type="evidence" value="ECO:0007669"/>
    <property type="project" value="UniProtKB-KW"/>
</dbReference>
<dbReference type="GO" id="GO:0005829">
    <property type="term" value="C:cytosol"/>
    <property type="evidence" value="ECO:0007669"/>
    <property type="project" value="TreeGrafter"/>
</dbReference>
<organism evidence="5">
    <name type="scientific">Quercus suber</name>
    <name type="common">Cork oak</name>
    <dbReference type="NCBI Taxonomy" id="58331"/>
    <lineage>
        <taxon>Eukaryota</taxon>
        <taxon>Viridiplantae</taxon>
        <taxon>Streptophyta</taxon>
        <taxon>Embryophyta</taxon>
        <taxon>Tracheophyta</taxon>
        <taxon>Spermatophyta</taxon>
        <taxon>Magnoliopsida</taxon>
        <taxon>eudicotyledons</taxon>
        <taxon>Gunneridae</taxon>
        <taxon>Pentapetalae</taxon>
        <taxon>rosids</taxon>
        <taxon>fabids</taxon>
        <taxon>Fagales</taxon>
        <taxon>Fagaceae</taxon>
        <taxon>Quercus</taxon>
    </lineage>
</organism>
<reference evidence="5" key="1">
    <citation type="submission" date="2017-12" db="EMBL/GenBank/DDBJ databases">
        <authorList>
            <person name="Barbosa P."/>
            <person name="Usie A."/>
            <person name="Ramos A.M."/>
        </authorList>
    </citation>
    <scope>NUCLEOTIDE SEQUENCE</scope>
    <source>
        <strain evidence="5">HL8</strain>
        <tissue evidence="5">Leaves</tissue>
    </source>
</reference>
<proteinExistence type="inferred from homology"/>
<gene>
    <name evidence="5" type="primary">UPTG_0</name>
    <name evidence="5" type="ORF">CFP56_000230</name>
</gene>
<comment type="similarity">
    <text evidence="2">Belongs to the RGP family.</text>
</comment>
<evidence type="ECO:0000256" key="2">
    <source>
        <dbReference type="ARBA" id="ARBA00008986"/>
    </source>
</evidence>
<protein>
    <submittedName>
        <fullName evidence="5">Udp-arabinopyranose mutase 1</fullName>
    </submittedName>
</protein>
<dbReference type="PANTHER" id="PTHR31682">
    <property type="entry name" value="UDP-ARABINOSE MUTASE"/>
    <property type="match status" value="1"/>
</dbReference>
<sequence>VAKDLSGKDINALQKHIENLLTPSSPLFFNTLYNPYREGVDFIHGFPFSLCEGVPTTVSQFKDMVTCIVGWLVVCDHLGLGVNTSLPYLWHSKTSNPFFNLKTEYNELIPFFQSVLSKESITPQKCYMELSKLVKDKLSKLDLLFNMLVDAMVTWIEVWEELKPSGENSAANP</sequence>
<evidence type="ECO:0000256" key="3">
    <source>
        <dbReference type="ARBA" id="ARBA00023034"/>
    </source>
</evidence>
<dbReference type="GO" id="GO:0052691">
    <property type="term" value="F:UDP-arabinopyranose mutase activity"/>
    <property type="evidence" value="ECO:0007669"/>
    <property type="project" value="TreeGrafter"/>
</dbReference>
<dbReference type="PANTHER" id="PTHR31682:SF45">
    <property type="entry name" value="UDP-ARABINOPYRANOSE MUTASE"/>
    <property type="match status" value="1"/>
</dbReference>
<comment type="caution">
    <text evidence="5">The sequence shown here is derived from an EMBL/GenBank/DDBJ whole genome shotgun (WGS) entry which is preliminary data.</text>
</comment>
<evidence type="ECO:0000256" key="1">
    <source>
        <dbReference type="ARBA" id="ARBA00004555"/>
    </source>
</evidence>
<reference evidence="5" key="2">
    <citation type="journal article" date="2018" name="Sci. Data">
        <title>The draft genome sequence of cork oak.</title>
        <authorList>
            <person name="Ramos A.M."/>
            <person name="Usie A."/>
            <person name="Barbosa P."/>
            <person name="Barros P.M."/>
            <person name="Capote T."/>
            <person name="Chaves I."/>
            <person name="Simoes F."/>
            <person name="Abreu I."/>
            <person name="Carrasquinho I."/>
            <person name="Faro C."/>
            <person name="Guimaraes J.B."/>
            <person name="Mendonca D."/>
            <person name="Nobrega F."/>
            <person name="Rodrigues L."/>
            <person name="Saibo N.J.M."/>
            <person name="Varela M.C."/>
            <person name="Egas C."/>
            <person name="Matos J."/>
            <person name="Miguel C.M."/>
            <person name="Oliveira M.M."/>
            <person name="Ricardo C.P."/>
            <person name="Goncalves S."/>
        </authorList>
    </citation>
    <scope>NUCLEOTIDE SEQUENCE [LARGE SCALE GENOMIC DNA]</scope>
    <source>
        <strain evidence="5">HL8</strain>
    </source>
</reference>
<dbReference type="GO" id="GO:0005794">
    <property type="term" value="C:Golgi apparatus"/>
    <property type="evidence" value="ECO:0007669"/>
    <property type="project" value="UniProtKB-SubCell"/>
</dbReference>
<dbReference type="Pfam" id="PF03214">
    <property type="entry name" value="RGP"/>
    <property type="match status" value="2"/>
</dbReference>
<dbReference type="AlphaFoldDB" id="A0AAW0MJA8"/>
<dbReference type="EMBL" id="PKMF04000001">
    <property type="protein sequence ID" value="KAK7861546.1"/>
    <property type="molecule type" value="Genomic_DNA"/>
</dbReference>
<evidence type="ECO:0000313" key="5">
    <source>
        <dbReference type="EMBL" id="KAK7861546.1"/>
    </source>
</evidence>
<keyword evidence="4" id="KW-0961">Cell wall biogenesis/degradation</keyword>
<reference evidence="5" key="3">
    <citation type="submission" date="2023-07" db="EMBL/GenBank/DDBJ databases">
        <title>An improved reference 1 genome and first organelle genomes of Quercus suber.</title>
        <authorList>
            <consortium name="Genosuber Consortium"/>
            <person name="Usie A."/>
            <person name="Serra O."/>
            <person name="Barros P."/>
        </authorList>
    </citation>
    <scope>NUCLEOTIDE SEQUENCE</scope>
    <source>
        <strain evidence="5">HL8</strain>
        <tissue evidence="5">Leaves</tissue>
    </source>
</reference>
<comment type="subcellular location">
    <subcellularLocation>
        <location evidence="1">Golgi apparatus</location>
    </subcellularLocation>
</comment>
<dbReference type="InterPro" id="IPR037595">
    <property type="entry name" value="RGP_fam"/>
</dbReference>
<evidence type="ECO:0000256" key="4">
    <source>
        <dbReference type="ARBA" id="ARBA00023316"/>
    </source>
</evidence>
<name>A0AAW0MJA8_QUESU</name>
<dbReference type="GO" id="GO:0033356">
    <property type="term" value="P:UDP-L-arabinose metabolic process"/>
    <property type="evidence" value="ECO:0007669"/>
    <property type="project" value="TreeGrafter"/>
</dbReference>
<feature type="non-terminal residue" evidence="5">
    <location>
        <position position="1"/>
    </location>
</feature>